<dbReference type="AlphaFoldDB" id="A0A3N0YHU5"/>
<organism evidence="1 2">
    <name type="scientific">Anabarilius grahami</name>
    <name type="common">Kanglang fish</name>
    <name type="synonym">Barilius grahami</name>
    <dbReference type="NCBI Taxonomy" id="495550"/>
    <lineage>
        <taxon>Eukaryota</taxon>
        <taxon>Metazoa</taxon>
        <taxon>Chordata</taxon>
        <taxon>Craniata</taxon>
        <taxon>Vertebrata</taxon>
        <taxon>Euteleostomi</taxon>
        <taxon>Actinopterygii</taxon>
        <taxon>Neopterygii</taxon>
        <taxon>Teleostei</taxon>
        <taxon>Ostariophysi</taxon>
        <taxon>Cypriniformes</taxon>
        <taxon>Xenocyprididae</taxon>
        <taxon>Xenocypridinae</taxon>
        <taxon>Xenocypridinae incertae sedis</taxon>
        <taxon>Anabarilius</taxon>
    </lineage>
</organism>
<accession>A0A3N0YHU5</accession>
<reference evidence="1 2" key="1">
    <citation type="submission" date="2018-10" db="EMBL/GenBank/DDBJ databases">
        <title>Genome assembly for a Yunnan-Guizhou Plateau 3E fish, Anabarilius grahami (Regan), and its evolutionary and genetic applications.</title>
        <authorList>
            <person name="Jiang W."/>
        </authorList>
    </citation>
    <scope>NUCLEOTIDE SEQUENCE [LARGE SCALE GENOMIC DNA]</scope>
    <source>
        <strain evidence="1">AG-KIZ</strain>
        <tissue evidence="1">Muscle</tissue>
    </source>
</reference>
<proteinExistence type="predicted"/>
<name>A0A3N0YHU5_ANAGA</name>
<comment type="caution">
    <text evidence="1">The sequence shown here is derived from an EMBL/GenBank/DDBJ whole genome shotgun (WGS) entry which is preliminary data.</text>
</comment>
<evidence type="ECO:0000313" key="1">
    <source>
        <dbReference type="EMBL" id="ROL45819.1"/>
    </source>
</evidence>
<protein>
    <submittedName>
        <fullName evidence="1">Uncharacterized protein</fullName>
    </submittedName>
</protein>
<dbReference type="Proteomes" id="UP000281406">
    <property type="component" value="Unassembled WGS sequence"/>
</dbReference>
<sequence length="53" mass="6163">MVNTSVSLFQYERFCCEWSSRGNTVRETDTTLLFDGSVPGKNLKLWDFDPNQE</sequence>
<evidence type="ECO:0000313" key="2">
    <source>
        <dbReference type="Proteomes" id="UP000281406"/>
    </source>
</evidence>
<gene>
    <name evidence="1" type="ORF">DPX16_11514</name>
</gene>
<dbReference type="EMBL" id="RJVU01042534">
    <property type="protein sequence ID" value="ROL45819.1"/>
    <property type="molecule type" value="Genomic_DNA"/>
</dbReference>
<keyword evidence="2" id="KW-1185">Reference proteome</keyword>